<keyword evidence="2" id="KW-0812">Transmembrane</keyword>
<dbReference type="AlphaFoldDB" id="A0A0R2KVA7"/>
<feature type="compositionally biased region" description="Polar residues" evidence="1">
    <location>
        <begin position="157"/>
        <end position="166"/>
    </location>
</feature>
<dbReference type="SUPFAM" id="SSF54106">
    <property type="entry name" value="LysM domain"/>
    <property type="match status" value="1"/>
</dbReference>
<accession>A0A0R2KVA7</accession>
<feature type="transmembrane region" description="Helical" evidence="2">
    <location>
        <begin position="52"/>
        <end position="72"/>
    </location>
</feature>
<dbReference type="Proteomes" id="UP000051859">
    <property type="component" value="Unassembled WGS sequence"/>
</dbReference>
<keyword evidence="2" id="KW-0472">Membrane</keyword>
<feature type="compositionally biased region" description="Basic and acidic residues" evidence="1">
    <location>
        <begin position="9"/>
        <end position="20"/>
    </location>
</feature>
<evidence type="ECO:0000256" key="1">
    <source>
        <dbReference type="SAM" id="MobiDB-lite"/>
    </source>
</evidence>
<proteinExistence type="predicted"/>
<feature type="compositionally biased region" description="Low complexity" evidence="1">
    <location>
        <begin position="107"/>
        <end position="156"/>
    </location>
</feature>
<feature type="domain" description="LysM" evidence="3">
    <location>
        <begin position="165"/>
        <end position="209"/>
    </location>
</feature>
<dbReference type="EMBL" id="JQBX01000015">
    <property type="protein sequence ID" value="KRN93438.1"/>
    <property type="molecule type" value="Genomic_DNA"/>
</dbReference>
<sequence>MYLGGLNMSEKKDDSLKDDQTPDENQGSPKSDASSAAGRGQFHKKKRGPKNLMGSLIWVIIILAIASLAYYMTQRQDFQQKTANTTTTQVAKSSTSKEKSDKKKSSKASSKSSESSSAKSKSSETSSSATSSSAAETSSVETSSSSAVISSSSSVSDNNSAQGNSYATVQSGQGLYRVAVNNGISVQKLMELNGLSSGSDIKPGQQLRVK</sequence>
<comment type="caution">
    <text evidence="4">The sequence shown here is derived from an EMBL/GenBank/DDBJ whole genome shotgun (WGS) entry which is preliminary data.</text>
</comment>
<dbReference type="Pfam" id="PF01476">
    <property type="entry name" value="LysM"/>
    <property type="match status" value="1"/>
</dbReference>
<dbReference type="STRING" id="331679.IV81_GL000545"/>
<evidence type="ECO:0000256" key="2">
    <source>
        <dbReference type="SAM" id="Phobius"/>
    </source>
</evidence>
<feature type="region of interest" description="Disordered" evidence="1">
    <location>
        <begin position="82"/>
        <end position="166"/>
    </location>
</feature>
<name>A0A0R2KVA7_9LACO</name>
<dbReference type="SMART" id="SM00257">
    <property type="entry name" value="LysM"/>
    <property type="match status" value="1"/>
</dbReference>
<reference evidence="4 5" key="1">
    <citation type="journal article" date="2015" name="Genome Announc.">
        <title>Expanding the biotechnology potential of lactobacilli through comparative genomics of 213 strains and associated genera.</title>
        <authorList>
            <person name="Sun Z."/>
            <person name="Harris H.M."/>
            <person name="McCann A."/>
            <person name="Guo C."/>
            <person name="Argimon S."/>
            <person name="Zhang W."/>
            <person name="Yang X."/>
            <person name="Jeffery I.B."/>
            <person name="Cooney J.C."/>
            <person name="Kagawa T.F."/>
            <person name="Liu W."/>
            <person name="Song Y."/>
            <person name="Salvetti E."/>
            <person name="Wrobel A."/>
            <person name="Rasinkangas P."/>
            <person name="Parkhill J."/>
            <person name="Rea M.C."/>
            <person name="O'Sullivan O."/>
            <person name="Ritari J."/>
            <person name="Douillard F.P."/>
            <person name="Paul Ross R."/>
            <person name="Yang R."/>
            <person name="Briner A.E."/>
            <person name="Felis G.E."/>
            <person name="de Vos W.M."/>
            <person name="Barrangou R."/>
            <person name="Klaenhammer T.R."/>
            <person name="Caufield P.W."/>
            <person name="Cui Y."/>
            <person name="Zhang H."/>
            <person name="O'Toole P.W."/>
        </authorList>
    </citation>
    <scope>NUCLEOTIDE SEQUENCE [LARGE SCALE GENOMIC DNA]</scope>
    <source>
        <strain evidence="4 5">DSM 18001</strain>
    </source>
</reference>
<dbReference type="InterPro" id="IPR036779">
    <property type="entry name" value="LysM_dom_sf"/>
</dbReference>
<feature type="compositionally biased region" description="Polar residues" evidence="1">
    <location>
        <begin position="23"/>
        <end position="34"/>
    </location>
</feature>
<evidence type="ECO:0000313" key="4">
    <source>
        <dbReference type="EMBL" id="KRN93438.1"/>
    </source>
</evidence>
<dbReference type="CDD" id="cd00118">
    <property type="entry name" value="LysM"/>
    <property type="match status" value="1"/>
</dbReference>
<feature type="region of interest" description="Disordered" evidence="1">
    <location>
        <begin position="1"/>
        <end position="48"/>
    </location>
</feature>
<protein>
    <submittedName>
        <fullName evidence="4">LysM domain-containing protein</fullName>
    </submittedName>
</protein>
<evidence type="ECO:0000313" key="5">
    <source>
        <dbReference type="Proteomes" id="UP000051859"/>
    </source>
</evidence>
<keyword evidence="5" id="KW-1185">Reference proteome</keyword>
<dbReference type="Gene3D" id="3.10.350.10">
    <property type="entry name" value="LysM domain"/>
    <property type="match status" value="1"/>
</dbReference>
<keyword evidence="2" id="KW-1133">Transmembrane helix</keyword>
<dbReference type="PATRIC" id="fig|331679.3.peg.552"/>
<gene>
    <name evidence="4" type="ORF">IV81_GL000545</name>
</gene>
<dbReference type="PROSITE" id="PS51782">
    <property type="entry name" value="LYSM"/>
    <property type="match status" value="1"/>
</dbReference>
<organism evidence="4 5">
    <name type="scientific">Pediococcus stilesii</name>
    <dbReference type="NCBI Taxonomy" id="331679"/>
    <lineage>
        <taxon>Bacteria</taxon>
        <taxon>Bacillati</taxon>
        <taxon>Bacillota</taxon>
        <taxon>Bacilli</taxon>
        <taxon>Lactobacillales</taxon>
        <taxon>Lactobacillaceae</taxon>
        <taxon>Pediococcus</taxon>
    </lineage>
</organism>
<evidence type="ECO:0000259" key="3">
    <source>
        <dbReference type="PROSITE" id="PS51782"/>
    </source>
</evidence>
<dbReference type="InterPro" id="IPR018392">
    <property type="entry name" value="LysM"/>
</dbReference>